<dbReference type="EMBL" id="LR882966">
    <property type="protein sequence ID" value="CAD5984741.1"/>
    <property type="molecule type" value="Genomic_DNA"/>
</dbReference>
<dbReference type="Proteomes" id="UP001153761">
    <property type="component" value="Plasmid p3"/>
</dbReference>
<sequence>MTNPRPPKPPLPSSQPNPSLNELVAIKSELKKLNQKVLEIEGAFSKPNRKVKFNLPDFLKTYWQPLTLISLLLIILGTLMLALLHQLPKSLASLERSLTKPPEYEYKVVSPNDIGFDEAMTQYGSSGWQAVTCRRAKDSLDSIGYECILIREKP</sequence>
<dbReference type="AlphaFoldDB" id="A0AAD1V6E9"/>
<name>A0AAD1V6E9_PLAAG</name>
<geneLocation type="plasmid" evidence="2 3">
    <name>p3</name>
</geneLocation>
<accession>A0AAD1V6E9</accession>
<evidence type="ECO:0000313" key="3">
    <source>
        <dbReference type="Proteomes" id="UP001153761"/>
    </source>
</evidence>
<feature type="transmembrane region" description="Helical" evidence="1">
    <location>
        <begin position="62"/>
        <end position="84"/>
    </location>
</feature>
<reference evidence="2" key="1">
    <citation type="submission" date="2020-09" db="EMBL/GenBank/DDBJ databases">
        <authorList>
            <person name="Blom J."/>
        </authorList>
    </citation>
    <scope>NUCLEOTIDE SEQUENCE</scope>
    <source>
        <strain evidence="2">No.66</strain>
        <plasmid evidence="2">p3</plasmid>
    </source>
</reference>
<protein>
    <submittedName>
        <fullName evidence="2">Uncharacterized protein</fullName>
    </submittedName>
</protein>
<organism evidence="2 3">
    <name type="scientific">Planktothrix agardhii</name>
    <name type="common">Oscillatoria agardhii</name>
    <dbReference type="NCBI Taxonomy" id="1160"/>
    <lineage>
        <taxon>Bacteria</taxon>
        <taxon>Bacillati</taxon>
        <taxon>Cyanobacteriota</taxon>
        <taxon>Cyanophyceae</taxon>
        <taxon>Oscillatoriophycideae</taxon>
        <taxon>Oscillatoriales</taxon>
        <taxon>Microcoleaceae</taxon>
        <taxon>Planktothrix</taxon>
    </lineage>
</organism>
<keyword evidence="1" id="KW-0472">Membrane</keyword>
<gene>
    <name evidence="2" type="ORF">PANO66_04476</name>
</gene>
<dbReference type="RefSeq" id="WP_227398478.1">
    <property type="nucleotide sequence ID" value="NZ_LR882966.1"/>
</dbReference>
<evidence type="ECO:0000256" key="1">
    <source>
        <dbReference type="SAM" id="Phobius"/>
    </source>
</evidence>
<keyword evidence="2" id="KW-0614">Plasmid</keyword>
<evidence type="ECO:0000313" key="2">
    <source>
        <dbReference type="EMBL" id="CAD5984741.1"/>
    </source>
</evidence>
<keyword evidence="1" id="KW-0812">Transmembrane</keyword>
<keyword evidence="1" id="KW-1133">Transmembrane helix</keyword>
<proteinExistence type="predicted"/>